<feature type="domain" description="B box-type" evidence="7">
    <location>
        <begin position="100"/>
        <end position="141"/>
    </location>
</feature>
<dbReference type="PANTHER" id="PTHR25462">
    <property type="entry name" value="BONUS, ISOFORM C-RELATED"/>
    <property type="match status" value="1"/>
</dbReference>
<keyword evidence="3" id="KW-0862">Zinc</keyword>
<dbReference type="SMART" id="SM00184">
    <property type="entry name" value="RING"/>
    <property type="match status" value="1"/>
</dbReference>
<dbReference type="GeneID" id="20246827"/>
<dbReference type="SMART" id="SM00336">
    <property type="entry name" value="BBOX"/>
    <property type="match status" value="1"/>
</dbReference>
<dbReference type="HOGENOM" id="CLU_013137_14_5_1"/>
<dbReference type="Gene3D" id="3.30.160.60">
    <property type="entry name" value="Classic Zinc Finger"/>
    <property type="match status" value="1"/>
</dbReference>
<evidence type="ECO:0000313" key="9">
    <source>
        <dbReference type="Proteomes" id="UP000030746"/>
    </source>
</evidence>
<dbReference type="PROSITE" id="PS50119">
    <property type="entry name" value="ZF_BBOX"/>
    <property type="match status" value="1"/>
</dbReference>
<reference evidence="8 9" key="1">
    <citation type="journal article" date="2013" name="Nature">
        <title>Insights into bilaterian evolution from three spiralian genomes.</title>
        <authorList>
            <person name="Simakov O."/>
            <person name="Marletaz F."/>
            <person name="Cho S.J."/>
            <person name="Edsinger-Gonzales E."/>
            <person name="Havlak P."/>
            <person name="Hellsten U."/>
            <person name="Kuo D.H."/>
            <person name="Larsson T."/>
            <person name="Lv J."/>
            <person name="Arendt D."/>
            <person name="Savage R."/>
            <person name="Osoegawa K."/>
            <person name="de Jong P."/>
            <person name="Grimwood J."/>
            <person name="Chapman J.A."/>
            <person name="Shapiro H."/>
            <person name="Aerts A."/>
            <person name="Otillar R.P."/>
            <person name="Terry A.Y."/>
            <person name="Boore J.L."/>
            <person name="Grigoriev I.V."/>
            <person name="Lindberg D.R."/>
            <person name="Seaver E.C."/>
            <person name="Weisblat D.A."/>
            <person name="Putnam N.H."/>
            <person name="Rokhsar D.S."/>
        </authorList>
    </citation>
    <scope>NUCLEOTIDE SEQUENCE [LARGE SCALE GENOMIC DNA]</scope>
</reference>
<dbReference type="RefSeq" id="XP_009060492.1">
    <property type="nucleotide sequence ID" value="XM_009062244.1"/>
</dbReference>
<dbReference type="SUPFAM" id="SSF57845">
    <property type="entry name" value="B-box zinc-binding domain"/>
    <property type="match status" value="1"/>
</dbReference>
<dbReference type="EMBL" id="KB202620">
    <property type="protein sequence ID" value="ESO88822.1"/>
    <property type="molecule type" value="Genomic_DNA"/>
</dbReference>
<dbReference type="Pfam" id="PF00097">
    <property type="entry name" value="zf-C3HC4"/>
    <property type="match status" value="1"/>
</dbReference>
<evidence type="ECO:0008006" key="10">
    <source>
        <dbReference type="Google" id="ProtNLM"/>
    </source>
</evidence>
<dbReference type="OrthoDB" id="9992988at2759"/>
<sequence>MNSSQKFEEEFLSCGICYDIFKEPKVLPCLHTFCLTCLTSYISTTRILDNRTGFLCPTCRELIHPPRPSDSHWAKQFRDNFYVKNLIDANSNQQVPGSVANQKLCESHNSPLQLYCVDCDKIVCVQCSVVSHRTCRQIIPVEVIATEKRAELMTYQSSLQNQISKIADSLTEAEREQQNLEFQKGVLSISIKKKGEEMSKLVALETAATLSRLDGAISASQVELQTDVDHKQTLMTKLGDVSNSIVKLINTPDSYIFDNFDSVLKDRETVLE</sequence>
<dbReference type="InterPro" id="IPR000315">
    <property type="entry name" value="Znf_B-box"/>
</dbReference>
<keyword evidence="5" id="KW-0175">Coiled coil</keyword>
<evidence type="ECO:0000259" key="7">
    <source>
        <dbReference type="PROSITE" id="PS50119"/>
    </source>
</evidence>
<keyword evidence="9" id="KW-1185">Reference proteome</keyword>
<dbReference type="InterPro" id="IPR013083">
    <property type="entry name" value="Znf_RING/FYVE/PHD"/>
</dbReference>
<gene>
    <name evidence="8" type="ORF">LOTGIDRAFT_218987</name>
</gene>
<dbReference type="Gene3D" id="3.30.40.10">
    <property type="entry name" value="Zinc/RING finger domain, C3HC4 (zinc finger)"/>
    <property type="match status" value="1"/>
</dbReference>
<evidence type="ECO:0000256" key="1">
    <source>
        <dbReference type="ARBA" id="ARBA00022723"/>
    </source>
</evidence>
<dbReference type="PANTHER" id="PTHR25462:SF229">
    <property type="entry name" value="TRANSCRIPTION INTERMEDIARY FACTOR 1-BETA"/>
    <property type="match status" value="1"/>
</dbReference>
<dbReference type="PROSITE" id="PS50089">
    <property type="entry name" value="ZF_RING_2"/>
    <property type="match status" value="1"/>
</dbReference>
<dbReference type="OMA" id="PSVTIQH"/>
<dbReference type="InterPro" id="IPR017907">
    <property type="entry name" value="Znf_RING_CS"/>
</dbReference>
<dbReference type="GO" id="GO:0006513">
    <property type="term" value="P:protein monoubiquitination"/>
    <property type="evidence" value="ECO:0007669"/>
    <property type="project" value="TreeGrafter"/>
</dbReference>
<organism evidence="8 9">
    <name type="scientific">Lottia gigantea</name>
    <name type="common">Giant owl limpet</name>
    <dbReference type="NCBI Taxonomy" id="225164"/>
    <lineage>
        <taxon>Eukaryota</taxon>
        <taxon>Metazoa</taxon>
        <taxon>Spiralia</taxon>
        <taxon>Lophotrochozoa</taxon>
        <taxon>Mollusca</taxon>
        <taxon>Gastropoda</taxon>
        <taxon>Patellogastropoda</taxon>
        <taxon>Lottioidea</taxon>
        <taxon>Lottiidae</taxon>
        <taxon>Lottia</taxon>
    </lineage>
</organism>
<dbReference type="GO" id="GO:0061630">
    <property type="term" value="F:ubiquitin protein ligase activity"/>
    <property type="evidence" value="ECO:0007669"/>
    <property type="project" value="TreeGrafter"/>
</dbReference>
<dbReference type="SUPFAM" id="SSF57850">
    <property type="entry name" value="RING/U-box"/>
    <property type="match status" value="1"/>
</dbReference>
<feature type="coiled-coil region" evidence="5">
    <location>
        <begin position="156"/>
        <end position="183"/>
    </location>
</feature>
<accession>V3ZWP3</accession>
<dbReference type="InterPro" id="IPR018957">
    <property type="entry name" value="Znf_C3HC4_RING-type"/>
</dbReference>
<evidence type="ECO:0000256" key="4">
    <source>
        <dbReference type="PROSITE-ProRule" id="PRU00024"/>
    </source>
</evidence>
<dbReference type="Pfam" id="PF00643">
    <property type="entry name" value="zf-B_box"/>
    <property type="match status" value="1"/>
</dbReference>
<evidence type="ECO:0000259" key="6">
    <source>
        <dbReference type="PROSITE" id="PS50089"/>
    </source>
</evidence>
<dbReference type="GO" id="GO:0008270">
    <property type="term" value="F:zinc ion binding"/>
    <property type="evidence" value="ECO:0007669"/>
    <property type="project" value="UniProtKB-KW"/>
</dbReference>
<dbReference type="InterPro" id="IPR047153">
    <property type="entry name" value="TRIM45/56/19-like"/>
</dbReference>
<dbReference type="Proteomes" id="UP000030746">
    <property type="component" value="Unassembled WGS sequence"/>
</dbReference>
<evidence type="ECO:0000256" key="5">
    <source>
        <dbReference type="SAM" id="Coils"/>
    </source>
</evidence>
<name>V3ZWP3_LOTGI</name>
<evidence type="ECO:0000256" key="2">
    <source>
        <dbReference type="ARBA" id="ARBA00022771"/>
    </source>
</evidence>
<evidence type="ECO:0000313" key="8">
    <source>
        <dbReference type="EMBL" id="ESO88822.1"/>
    </source>
</evidence>
<protein>
    <recommendedName>
        <fullName evidence="10">RING-type domain-containing protein</fullName>
    </recommendedName>
</protein>
<dbReference type="KEGG" id="lgi:LOTGIDRAFT_218987"/>
<feature type="domain" description="RING-type" evidence="6">
    <location>
        <begin position="14"/>
        <end position="60"/>
    </location>
</feature>
<keyword evidence="2 4" id="KW-0863">Zinc-finger</keyword>
<dbReference type="AlphaFoldDB" id="V3ZWP3"/>
<evidence type="ECO:0000256" key="3">
    <source>
        <dbReference type="ARBA" id="ARBA00022833"/>
    </source>
</evidence>
<dbReference type="CTD" id="20246827"/>
<dbReference type="PROSITE" id="PS00518">
    <property type="entry name" value="ZF_RING_1"/>
    <property type="match status" value="1"/>
</dbReference>
<dbReference type="InterPro" id="IPR001841">
    <property type="entry name" value="Znf_RING"/>
</dbReference>
<proteinExistence type="predicted"/>
<keyword evidence="1" id="KW-0479">Metal-binding</keyword>
<feature type="non-terminal residue" evidence="8">
    <location>
        <position position="272"/>
    </location>
</feature>